<dbReference type="STRING" id="1097556.R4XET3"/>
<dbReference type="AlphaFoldDB" id="R4XET3"/>
<organism evidence="2 3">
    <name type="scientific">Taphrina deformans (strain PYCC 5710 / ATCC 11124 / CBS 356.35 / IMI 108563 / JCM 9778 / NBRC 8474)</name>
    <name type="common">Peach leaf curl fungus</name>
    <name type="synonym">Lalaria deformans</name>
    <dbReference type="NCBI Taxonomy" id="1097556"/>
    <lineage>
        <taxon>Eukaryota</taxon>
        <taxon>Fungi</taxon>
        <taxon>Dikarya</taxon>
        <taxon>Ascomycota</taxon>
        <taxon>Taphrinomycotina</taxon>
        <taxon>Taphrinomycetes</taxon>
        <taxon>Taphrinales</taxon>
        <taxon>Taphrinaceae</taxon>
        <taxon>Taphrina</taxon>
    </lineage>
</organism>
<feature type="region of interest" description="Disordered" evidence="1">
    <location>
        <begin position="44"/>
        <end position="64"/>
    </location>
</feature>
<dbReference type="PANTHER" id="PTHR39472">
    <property type="entry name" value="EXPRESSED PROTEIN"/>
    <property type="match status" value="1"/>
</dbReference>
<evidence type="ECO:0000313" key="2">
    <source>
        <dbReference type="EMBL" id="CCG82986.1"/>
    </source>
</evidence>
<dbReference type="OrthoDB" id="21214at2759"/>
<protein>
    <submittedName>
        <fullName evidence="2">Uncharacterized protein</fullName>
    </submittedName>
</protein>
<evidence type="ECO:0000256" key="1">
    <source>
        <dbReference type="SAM" id="MobiDB-lite"/>
    </source>
</evidence>
<gene>
    <name evidence="2" type="ORF">TAPDE_003125</name>
</gene>
<comment type="caution">
    <text evidence="2">The sequence shown here is derived from an EMBL/GenBank/DDBJ whole genome shotgun (WGS) entry which is preliminary data.</text>
</comment>
<evidence type="ECO:0000313" key="3">
    <source>
        <dbReference type="Proteomes" id="UP000013776"/>
    </source>
</evidence>
<dbReference type="Proteomes" id="UP000013776">
    <property type="component" value="Unassembled WGS sequence"/>
</dbReference>
<dbReference type="PANTHER" id="PTHR39472:SF1">
    <property type="entry name" value="EXPRESSED PROTEIN"/>
    <property type="match status" value="1"/>
</dbReference>
<dbReference type="VEuPathDB" id="FungiDB:TAPDE_003125"/>
<keyword evidence="3" id="KW-1185">Reference proteome</keyword>
<name>R4XET3_TAPDE</name>
<reference evidence="2 3" key="1">
    <citation type="journal article" date="2013" name="MBio">
        <title>Genome sequencing of the plant pathogen Taphrina deformans, the causal agent of peach leaf curl.</title>
        <authorList>
            <person name="Cisse O.H."/>
            <person name="Almeida J.M.G.C.F."/>
            <person name="Fonseca A."/>
            <person name="Kumar A.A."/>
            <person name="Salojaervi J."/>
            <person name="Overmyer K."/>
            <person name="Hauser P.M."/>
            <person name="Pagni M."/>
        </authorList>
    </citation>
    <scope>NUCLEOTIDE SEQUENCE [LARGE SCALE GENOMIC DNA]</scope>
    <source>
        <strain evidence="3">PYCC 5710 / ATCC 11124 / CBS 356.35 / IMI 108563 / JCM 9778 / NBRC 8474</strain>
    </source>
</reference>
<proteinExistence type="predicted"/>
<dbReference type="EMBL" id="CAHR02000116">
    <property type="protein sequence ID" value="CCG82986.1"/>
    <property type="molecule type" value="Genomic_DNA"/>
</dbReference>
<sequence>MVAAQNTDLQRVWRLVQELSAQLSANQQETERLRRHIELNPSYGSGSLNGLPAGRDKTGTVDGDGDAYRNLRRAYTALADDNVALKAESDALSRLCAEYELGLTRAMDQIRTHQHEVTASTIELHRNYSSIIDGKNAQNAALARDAVDVQGQIVSLNRYVREALHEQTDVGAETIIETLVQENAALRDRLHETEARLDAFLTLGNA</sequence>
<accession>R4XET3</accession>